<dbReference type="EMBL" id="CP047020">
    <property type="protein sequence ID" value="QHA02587.1"/>
    <property type="molecule type" value="Genomic_DNA"/>
</dbReference>
<dbReference type="Gene3D" id="1.10.10.10">
    <property type="entry name" value="Winged helix-like DNA-binding domain superfamily/Winged helix DNA-binding domain"/>
    <property type="match status" value="1"/>
</dbReference>
<dbReference type="AlphaFoldDB" id="A0A6I6MZZ2"/>
<dbReference type="InterPro" id="IPR013225">
    <property type="entry name" value="PaaX_C"/>
</dbReference>
<reference evidence="4 5" key="1">
    <citation type="submission" date="2019-12" db="EMBL/GenBank/DDBJ databases">
        <title>Streptomyces sp. strain T44 isolated from rhizosphere soil of Broussonetia papyrifera.</title>
        <authorList>
            <person name="Mo P."/>
        </authorList>
    </citation>
    <scope>NUCLEOTIDE SEQUENCE [LARGE SCALE GENOMIC DNA]</scope>
    <source>
        <strain evidence="4 5">T44</strain>
    </source>
</reference>
<dbReference type="Pfam" id="PF20803">
    <property type="entry name" value="PaaX_M"/>
    <property type="match status" value="1"/>
</dbReference>
<organism evidence="4 5">
    <name type="scientific">Streptomyces broussonetiae</name>
    <dbReference type="NCBI Taxonomy" id="2686304"/>
    <lineage>
        <taxon>Bacteria</taxon>
        <taxon>Bacillati</taxon>
        <taxon>Actinomycetota</taxon>
        <taxon>Actinomycetes</taxon>
        <taxon>Kitasatosporales</taxon>
        <taxon>Streptomycetaceae</taxon>
        <taxon>Streptomyces</taxon>
    </lineage>
</organism>
<dbReference type="KEGG" id="sbro:GQF42_04150"/>
<dbReference type="InterPro" id="IPR012906">
    <property type="entry name" value="PaaX-like_N"/>
</dbReference>
<evidence type="ECO:0000313" key="5">
    <source>
        <dbReference type="Proteomes" id="UP000436138"/>
    </source>
</evidence>
<dbReference type="GO" id="GO:0006351">
    <property type="term" value="P:DNA-templated transcription"/>
    <property type="evidence" value="ECO:0007669"/>
    <property type="project" value="InterPro"/>
</dbReference>
<dbReference type="InterPro" id="IPR036388">
    <property type="entry name" value="WH-like_DNA-bd_sf"/>
</dbReference>
<keyword evidence="5" id="KW-1185">Reference proteome</keyword>
<accession>A0A6I6MZZ2</accession>
<evidence type="ECO:0000259" key="1">
    <source>
        <dbReference type="Pfam" id="PF07848"/>
    </source>
</evidence>
<proteinExistence type="predicted"/>
<dbReference type="Pfam" id="PF07848">
    <property type="entry name" value="PaaX"/>
    <property type="match status" value="1"/>
</dbReference>
<dbReference type="SUPFAM" id="SSF46785">
    <property type="entry name" value="Winged helix' DNA-binding domain"/>
    <property type="match status" value="1"/>
</dbReference>
<dbReference type="Gene3D" id="3.30.70.2650">
    <property type="match status" value="1"/>
</dbReference>
<dbReference type="PANTHER" id="PTHR30319">
    <property type="entry name" value="PHENYLACETIC ACID REGULATOR-RELATED TRANSCRIPTIONAL REPRESSOR"/>
    <property type="match status" value="1"/>
</dbReference>
<dbReference type="InterPro" id="IPR011965">
    <property type="entry name" value="PaaX_trns_reg"/>
</dbReference>
<dbReference type="InterPro" id="IPR048846">
    <property type="entry name" value="PaaX-like_central"/>
</dbReference>
<dbReference type="InterPro" id="IPR036390">
    <property type="entry name" value="WH_DNA-bd_sf"/>
</dbReference>
<evidence type="ECO:0000313" key="4">
    <source>
        <dbReference type="EMBL" id="QHA02587.1"/>
    </source>
</evidence>
<feature type="domain" description="Transcriptional repressor PaaX-like C-terminal" evidence="2">
    <location>
        <begin position="228"/>
        <end position="309"/>
    </location>
</feature>
<dbReference type="Gene3D" id="1.20.58.1460">
    <property type="match status" value="1"/>
</dbReference>
<feature type="domain" description="Transcriptional repressor PaaX-like N-terminal" evidence="1">
    <location>
        <begin position="57"/>
        <end position="125"/>
    </location>
</feature>
<dbReference type="PANTHER" id="PTHR30319:SF1">
    <property type="entry name" value="TRANSCRIPTIONAL REPRESSOR PAAX"/>
    <property type="match status" value="1"/>
</dbReference>
<dbReference type="Proteomes" id="UP000436138">
    <property type="component" value="Chromosome"/>
</dbReference>
<dbReference type="PIRSF" id="PIRSF020623">
    <property type="entry name" value="PaaX"/>
    <property type="match status" value="1"/>
</dbReference>
<dbReference type="Pfam" id="PF08223">
    <property type="entry name" value="PaaX_C"/>
    <property type="match status" value="1"/>
</dbReference>
<feature type="domain" description="Transcriptional repressor PaaX-like central Cas2-like" evidence="3">
    <location>
        <begin position="145"/>
        <end position="218"/>
    </location>
</feature>
<sequence length="321" mass="35710">MSDSSCRVLPFYAGGSPAGKVRTGSHECTITCPRAQRRVSAGLRASYCIRVTDPIPRPQSLLLSFLGDEVLGRGVCVYTGSVIEVFRRAGVGEQATRSTLTRMVGRGLLCRRREGRRTYVGLTDRSEAILRDGERRIWRTGAVNRDWDGTWTLLGFSLPESWQRQRHDLRSQLTWAGFGALFNGLWIAPGEVDVSGIVAELGLASHVKVFRAHADIGTDIAEMINDTWDLHKLAARYRDFDVSWRPFAATDPTGEDALARRLRLTAEWLQVIRGDPRLPVRHLPADWPAAGAETTFRAVHARLEAPARDAARRLIETLPTA</sequence>
<evidence type="ECO:0000259" key="2">
    <source>
        <dbReference type="Pfam" id="PF08223"/>
    </source>
</evidence>
<gene>
    <name evidence="4" type="ORF">GQF42_04150</name>
</gene>
<protein>
    <submittedName>
        <fullName evidence="4">PaaX family transcriptional regulator</fullName>
    </submittedName>
</protein>
<name>A0A6I6MZZ2_9ACTN</name>
<evidence type="ECO:0000259" key="3">
    <source>
        <dbReference type="Pfam" id="PF20803"/>
    </source>
</evidence>